<dbReference type="InterPro" id="IPR042119">
    <property type="entry name" value="QueA_dom2"/>
</dbReference>
<dbReference type="GO" id="GO:0005737">
    <property type="term" value="C:cytoplasm"/>
    <property type="evidence" value="ECO:0007669"/>
    <property type="project" value="UniProtKB-SubCell"/>
</dbReference>
<dbReference type="Gene3D" id="3.40.1780.10">
    <property type="entry name" value="QueA-like"/>
    <property type="match status" value="1"/>
</dbReference>
<gene>
    <name evidence="5" type="primary">queA</name>
    <name evidence="6" type="ORF">BGX16_1135</name>
</gene>
<keyword evidence="2 5" id="KW-0808">Transferase</keyword>
<dbReference type="UniPathway" id="UPA00392"/>
<evidence type="ECO:0000313" key="7">
    <source>
        <dbReference type="Proteomes" id="UP000231134"/>
    </source>
</evidence>
<accession>A0A2M9A6C8</accession>
<dbReference type="Pfam" id="PF02547">
    <property type="entry name" value="Queuosine_synth"/>
    <property type="match status" value="1"/>
</dbReference>
<keyword evidence="7" id="KW-1185">Reference proteome</keyword>
<dbReference type="EMBL" id="PGEX01000001">
    <property type="protein sequence ID" value="PJJ41177.1"/>
    <property type="molecule type" value="Genomic_DNA"/>
</dbReference>
<keyword evidence="3 5" id="KW-0949">S-adenosyl-L-methionine</keyword>
<evidence type="ECO:0000256" key="3">
    <source>
        <dbReference type="ARBA" id="ARBA00022691"/>
    </source>
</evidence>
<dbReference type="InterPro" id="IPR003699">
    <property type="entry name" value="QueA"/>
</dbReference>
<evidence type="ECO:0000256" key="4">
    <source>
        <dbReference type="ARBA" id="ARBA00022785"/>
    </source>
</evidence>
<dbReference type="PANTHER" id="PTHR30307">
    <property type="entry name" value="S-ADENOSYLMETHIONINE:TRNA RIBOSYLTRANSFERASE-ISOMERASE"/>
    <property type="match status" value="1"/>
</dbReference>
<reference evidence="6 7" key="1">
    <citation type="submission" date="2017-11" db="EMBL/GenBank/DDBJ databases">
        <title>Animal gut microbial communities from fecal samples from Wisconsin, USA.</title>
        <authorList>
            <person name="Neumann A."/>
        </authorList>
    </citation>
    <scope>NUCLEOTIDE SEQUENCE [LARGE SCALE GENOMIC DNA]</scope>
    <source>
        <strain evidence="6 7">UWS3</strain>
    </source>
</reference>
<evidence type="ECO:0000313" key="6">
    <source>
        <dbReference type="EMBL" id="PJJ41177.1"/>
    </source>
</evidence>
<dbReference type="SUPFAM" id="SSF111337">
    <property type="entry name" value="QueA-like"/>
    <property type="match status" value="1"/>
</dbReference>
<keyword evidence="6" id="KW-0413">Isomerase</keyword>
<keyword evidence="4 5" id="KW-0671">Queuosine biosynthesis</keyword>
<dbReference type="AlphaFoldDB" id="A0A2M9A6C8"/>
<protein>
    <recommendedName>
        <fullName evidence="5">S-adenosylmethionine:tRNA ribosyltransferase-isomerase</fullName>
        <ecNumber evidence="5">2.4.99.17</ecNumber>
    </recommendedName>
    <alternativeName>
        <fullName evidence="5">Queuosine biosynthesis protein QueA</fullName>
    </alternativeName>
</protein>
<evidence type="ECO:0000256" key="1">
    <source>
        <dbReference type="ARBA" id="ARBA00022490"/>
    </source>
</evidence>
<comment type="similarity">
    <text evidence="5">Belongs to the QueA family.</text>
</comment>
<dbReference type="Gene3D" id="2.40.10.240">
    <property type="entry name" value="QueA-like"/>
    <property type="match status" value="1"/>
</dbReference>
<dbReference type="NCBIfam" id="NF001140">
    <property type="entry name" value="PRK00147.1"/>
    <property type="match status" value="1"/>
</dbReference>
<dbReference type="NCBIfam" id="TIGR00113">
    <property type="entry name" value="queA"/>
    <property type="match status" value="1"/>
</dbReference>
<comment type="function">
    <text evidence="5">Transfers and isomerizes the ribose moiety from AdoMet to the 7-aminomethyl group of 7-deazaguanine (preQ1-tRNA) to give epoxyqueuosine (oQ-tRNA).</text>
</comment>
<comment type="subcellular location">
    <subcellularLocation>
        <location evidence="5">Cytoplasm</location>
    </subcellularLocation>
</comment>
<dbReference type="InterPro" id="IPR042118">
    <property type="entry name" value="QueA_dom1"/>
</dbReference>
<name>A0A2M9A6C8_9BACT</name>
<dbReference type="RefSeq" id="WP_241899469.1">
    <property type="nucleotide sequence ID" value="NZ_JAQXKX010000002.1"/>
</dbReference>
<dbReference type="GO" id="GO:0051075">
    <property type="term" value="F:S-adenosylmethionine:tRNA ribosyltransferase-isomerase activity"/>
    <property type="evidence" value="ECO:0007669"/>
    <property type="project" value="UniProtKB-EC"/>
</dbReference>
<dbReference type="PANTHER" id="PTHR30307:SF0">
    <property type="entry name" value="S-ADENOSYLMETHIONINE:TRNA RIBOSYLTRANSFERASE-ISOMERASE"/>
    <property type="match status" value="1"/>
</dbReference>
<keyword evidence="1 5" id="KW-0963">Cytoplasm</keyword>
<dbReference type="HAMAP" id="MF_00113">
    <property type="entry name" value="QueA"/>
    <property type="match status" value="1"/>
</dbReference>
<evidence type="ECO:0000256" key="2">
    <source>
        <dbReference type="ARBA" id="ARBA00022679"/>
    </source>
</evidence>
<organism evidence="6 7">
    <name type="scientific">Hallerella succinigenes</name>
    <dbReference type="NCBI Taxonomy" id="1896222"/>
    <lineage>
        <taxon>Bacteria</taxon>
        <taxon>Pseudomonadati</taxon>
        <taxon>Fibrobacterota</taxon>
        <taxon>Fibrobacteria</taxon>
        <taxon>Fibrobacterales</taxon>
        <taxon>Fibrobacteraceae</taxon>
        <taxon>Hallerella</taxon>
    </lineage>
</organism>
<dbReference type="GO" id="GO:0008616">
    <property type="term" value="P:tRNA queuosine(34) biosynthetic process"/>
    <property type="evidence" value="ECO:0007669"/>
    <property type="project" value="UniProtKB-UniRule"/>
</dbReference>
<sequence>MISTHLSDYSFEFPKELIASRTPGKGKTKILHCSKNGGPLEIVPAPKIVDFFNPGDCIVVNNTKVIPARLYGHTMHGGEVEVLLVQTLFPDEQGHARWEAWVRPGKAFQIGRELEIAGVKVTVEAINPDGARVIRFDTTPVELEAIMNKQGHVPLPPYINRPDDEEDKKAYQTIFAKYNGAVAAPTASLHFSAEMLNDLRAKGVLIAEVTLHVGPGTFQNISEEDFREHKMHGEHYELTQENADIINNARKAGGRIVPIGTTSTRVIETIAAEDGTLKAETGVTHAFFYPGYRYKITDGLLTNFHWPKSSLILLVAAFYGRENTLAAYKYAVEHQLHLFSYGDGMLIL</sequence>
<dbReference type="Proteomes" id="UP000231134">
    <property type="component" value="Unassembled WGS sequence"/>
</dbReference>
<comment type="caution">
    <text evidence="6">The sequence shown here is derived from an EMBL/GenBank/DDBJ whole genome shotgun (WGS) entry which is preliminary data.</text>
</comment>
<comment type="pathway">
    <text evidence="5">tRNA modification; tRNA-queuosine biosynthesis.</text>
</comment>
<evidence type="ECO:0000256" key="5">
    <source>
        <dbReference type="HAMAP-Rule" id="MF_00113"/>
    </source>
</evidence>
<proteinExistence type="inferred from homology"/>
<dbReference type="InterPro" id="IPR036100">
    <property type="entry name" value="QueA_sf"/>
</dbReference>
<comment type="catalytic activity">
    <reaction evidence="5">
        <text>7-aminomethyl-7-carbaguanosine(34) in tRNA + S-adenosyl-L-methionine = epoxyqueuosine(34) in tRNA + adenine + L-methionine + 2 H(+)</text>
        <dbReference type="Rhea" id="RHEA:32155"/>
        <dbReference type="Rhea" id="RHEA-COMP:10342"/>
        <dbReference type="Rhea" id="RHEA-COMP:18582"/>
        <dbReference type="ChEBI" id="CHEBI:15378"/>
        <dbReference type="ChEBI" id="CHEBI:16708"/>
        <dbReference type="ChEBI" id="CHEBI:57844"/>
        <dbReference type="ChEBI" id="CHEBI:59789"/>
        <dbReference type="ChEBI" id="CHEBI:82833"/>
        <dbReference type="ChEBI" id="CHEBI:194443"/>
        <dbReference type="EC" id="2.4.99.17"/>
    </reaction>
</comment>
<dbReference type="EC" id="2.4.99.17" evidence="5"/>
<comment type="subunit">
    <text evidence="5">Monomer.</text>
</comment>